<evidence type="ECO:0000256" key="2">
    <source>
        <dbReference type="SAM" id="MobiDB-lite"/>
    </source>
</evidence>
<dbReference type="Pfam" id="PF07933">
    <property type="entry name" value="DUF1681"/>
    <property type="match status" value="1"/>
</dbReference>
<dbReference type="EMBL" id="CAJMWT010001236">
    <property type="protein sequence ID" value="CAE6389413.1"/>
    <property type="molecule type" value="Genomic_DNA"/>
</dbReference>
<dbReference type="PANTHER" id="PTHR12847:SF9">
    <property type="entry name" value="NECAP-LIKE PROTEIN CG9132"/>
    <property type="match status" value="1"/>
</dbReference>
<keyword evidence="1" id="KW-0132">Cell division</keyword>
<dbReference type="SUPFAM" id="SSF55637">
    <property type="entry name" value="Cell cycle regulatory proteins"/>
    <property type="match status" value="1"/>
</dbReference>
<keyword evidence="1" id="KW-0131">Cell cycle</keyword>
<feature type="domain" description="NECAP PHear" evidence="3">
    <location>
        <begin position="1"/>
        <end position="120"/>
    </location>
</feature>
<dbReference type="Gene3D" id="3.30.170.10">
    <property type="entry name" value="Cyclin-dependent kinase, regulatory subunit"/>
    <property type="match status" value="1"/>
</dbReference>
<dbReference type="PRINTS" id="PR00296">
    <property type="entry name" value="CYCLINKINASE"/>
</dbReference>
<evidence type="ECO:0000259" key="3">
    <source>
        <dbReference type="Pfam" id="PF07933"/>
    </source>
</evidence>
<protein>
    <recommendedName>
        <fullName evidence="1">Cyclin-dependent kinases regulatory subunit</fullName>
    </recommendedName>
</protein>
<proteinExistence type="inferred from homology"/>
<comment type="similarity">
    <text evidence="1">Belongs to the CKS family.</text>
</comment>
<dbReference type="CDD" id="cd13228">
    <property type="entry name" value="PHear_NECAP"/>
    <property type="match status" value="1"/>
</dbReference>
<dbReference type="GO" id="GO:0051301">
    <property type="term" value="P:cell division"/>
    <property type="evidence" value="ECO:0007669"/>
    <property type="project" value="UniProtKB-UniRule"/>
</dbReference>
<dbReference type="InterPro" id="IPR036858">
    <property type="entry name" value="Cyclin-dep_kinase_reg-sub_sf"/>
</dbReference>
<sequence length="268" mass="29605">MRIIERNTGCTIRLEDSQTGEVFAQAPYDVTGLSVEAVLDSSRYFVLRAEDQGRKAYIGVGFAERAESFDFNVALQDYTKRQKALLNPETNEGDTESPHIPTGPKKDYSLKDGQTFSINIPGGRGGGSSKPQSTSDSSGIAMPLLPPPPSHNRPGPPPAYAQCPPHDRIHYSDRYTDDNYEYRHVILPKPLLKLIPKSYFEPDDSGVLRILSETEWRGIGITQSLGWEHYEVHAPEPHVLLFRRAKAPAAQPTRAPAAASKPAAKARK</sequence>
<dbReference type="SMART" id="SM01084">
    <property type="entry name" value="CKS"/>
    <property type="match status" value="1"/>
</dbReference>
<dbReference type="PROSITE" id="PS00944">
    <property type="entry name" value="CKS_1"/>
    <property type="match status" value="1"/>
</dbReference>
<accession>A0A8H2WMZ0</accession>
<feature type="compositionally biased region" description="Polar residues" evidence="2">
    <location>
        <begin position="129"/>
        <end position="138"/>
    </location>
</feature>
<dbReference type="SUPFAM" id="SSF50729">
    <property type="entry name" value="PH domain-like"/>
    <property type="match status" value="1"/>
</dbReference>
<dbReference type="GO" id="GO:0030125">
    <property type="term" value="C:clathrin vesicle coat"/>
    <property type="evidence" value="ECO:0007669"/>
    <property type="project" value="TreeGrafter"/>
</dbReference>
<dbReference type="InterPro" id="IPR000789">
    <property type="entry name" value="Cyclin-dep_kinase_reg-sub"/>
</dbReference>
<dbReference type="AlphaFoldDB" id="A0A8H2WMZ0"/>
<dbReference type="PROSITE" id="PS00945">
    <property type="entry name" value="CKS_2"/>
    <property type="match status" value="1"/>
</dbReference>
<comment type="function">
    <text evidence="1">Binds to the catalytic subunit of the cyclin dependent kinases and is essential for their biological function.</text>
</comment>
<evidence type="ECO:0000313" key="5">
    <source>
        <dbReference type="Proteomes" id="UP000663843"/>
    </source>
</evidence>
<name>A0A8H2WMZ0_9AGAM</name>
<dbReference type="Pfam" id="PF01111">
    <property type="entry name" value="CKS"/>
    <property type="match status" value="1"/>
</dbReference>
<organism evidence="4 5">
    <name type="scientific">Rhizoctonia solani</name>
    <dbReference type="NCBI Taxonomy" id="456999"/>
    <lineage>
        <taxon>Eukaryota</taxon>
        <taxon>Fungi</taxon>
        <taxon>Dikarya</taxon>
        <taxon>Basidiomycota</taxon>
        <taxon>Agaricomycotina</taxon>
        <taxon>Agaricomycetes</taxon>
        <taxon>Cantharellales</taxon>
        <taxon>Ceratobasidiaceae</taxon>
        <taxon>Rhizoctonia</taxon>
    </lineage>
</organism>
<reference evidence="4" key="1">
    <citation type="submission" date="2021-01" db="EMBL/GenBank/DDBJ databases">
        <authorList>
            <person name="Kaushik A."/>
        </authorList>
    </citation>
    <scope>NUCLEOTIDE SEQUENCE</scope>
    <source>
        <strain evidence="4">AG2-2IIIB</strain>
    </source>
</reference>
<dbReference type="GO" id="GO:0006897">
    <property type="term" value="P:endocytosis"/>
    <property type="evidence" value="ECO:0007669"/>
    <property type="project" value="InterPro"/>
</dbReference>
<feature type="region of interest" description="Disordered" evidence="2">
    <location>
        <begin position="86"/>
        <end position="160"/>
    </location>
</feature>
<dbReference type="Gene3D" id="2.30.29.30">
    <property type="entry name" value="Pleckstrin-homology domain (PH domain)/Phosphotyrosine-binding domain (PTB)"/>
    <property type="match status" value="1"/>
</dbReference>
<evidence type="ECO:0000256" key="1">
    <source>
        <dbReference type="RuleBase" id="RU311113"/>
    </source>
</evidence>
<evidence type="ECO:0000313" key="4">
    <source>
        <dbReference type="EMBL" id="CAE6389413.1"/>
    </source>
</evidence>
<dbReference type="PANTHER" id="PTHR12847">
    <property type="entry name" value="ATP-BINDING CASSETTE ABC TRANSPORTER-RELATED"/>
    <property type="match status" value="1"/>
</dbReference>
<dbReference type="InterPro" id="IPR011993">
    <property type="entry name" value="PH-like_dom_sf"/>
</dbReference>
<dbReference type="Proteomes" id="UP000663843">
    <property type="component" value="Unassembled WGS sequence"/>
</dbReference>
<feature type="compositionally biased region" description="Pro residues" evidence="2">
    <location>
        <begin position="144"/>
        <end position="159"/>
    </location>
</feature>
<gene>
    <name evidence="4" type="ORF">RDB_LOCUS29504</name>
</gene>
<dbReference type="InterPro" id="IPR012466">
    <property type="entry name" value="NECAP_PHear"/>
</dbReference>
<dbReference type="GO" id="GO:0016538">
    <property type="term" value="F:cyclin-dependent protein serine/threonine kinase regulator activity"/>
    <property type="evidence" value="ECO:0007669"/>
    <property type="project" value="InterPro"/>
</dbReference>
<comment type="caution">
    <text evidence="4">The sequence shown here is derived from an EMBL/GenBank/DDBJ whole genome shotgun (WGS) entry which is preliminary data.</text>
</comment>